<evidence type="ECO:0000256" key="7">
    <source>
        <dbReference type="ARBA" id="ARBA00047899"/>
    </source>
</evidence>
<gene>
    <name evidence="11" type="ORF">PENFLA_c001G10650</name>
</gene>
<evidence type="ECO:0000256" key="6">
    <source>
        <dbReference type="ARBA" id="ARBA00022840"/>
    </source>
</evidence>
<dbReference type="PANTHER" id="PTHR24343:SF558">
    <property type="entry name" value="PROTEIN KINASE DOMAIN-CONTAINING PROTEIN"/>
    <property type="match status" value="1"/>
</dbReference>
<dbReference type="SUPFAM" id="SSF56112">
    <property type="entry name" value="Protein kinase-like (PK-like)"/>
    <property type="match status" value="1"/>
</dbReference>
<evidence type="ECO:0000256" key="8">
    <source>
        <dbReference type="ARBA" id="ARBA00048679"/>
    </source>
</evidence>
<sequence length="424" mass="47160">MRPPAQTVDHNHTLIRGKLSAEHHLSKGTAIKNSILPLLRSVPTDQQPLLRQDSTPSISTQSQSQSQSQSPSLLPNLSFLDKYGRYRQMVHYGSNSTTRLHESKTNKASDSQLVAIKVYRRSILRGPPISSHSTSLHPSHPNILPILDILHNERAELCLVMPYCAGGDLHTLLSRKGALPTQEADCILTQILRALASLHDHDTVHRDVRLETVLLTANGAVKLAGFGDGHIRRMWEESAKAGRGGILPPRPQPSTHGAWSFTLPWPLNSLCRQSSGSSGNGGQAVIANSPTASFVGMRVPYIAPEEFDLHFQSRCHDEHDNRDDCDSRPADVWATAVVYMALVTDRILWRSARPNQEDARYLEYLHSRSREDGYPPIEALGQRRRNAIYAMLHPCSWKRITTAKLLQSEWINSVVVCEAGAKGY</sequence>
<keyword evidence="3" id="KW-0808">Transferase</keyword>
<accession>A0A1V6U3V7</accession>
<keyword evidence="12" id="KW-1185">Reference proteome</keyword>
<dbReference type="Gene3D" id="1.10.510.10">
    <property type="entry name" value="Transferase(Phosphotransferase) domain 1"/>
    <property type="match status" value="2"/>
</dbReference>
<name>A0A1V6U3V7_9EURO</name>
<organism evidence="11 12">
    <name type="scientific">Penicillium flavigenum</name>
    <dbReference type="NCBI Taxonomy" id="254877"/>
    <lineage>
        <taxon>Eukaryota</taxon>
        <taxon>Fungi</taxon>
        <taxon>Dikarya</taxon>
        <taxon>Ascomycota</taxon>
        <taxon>Pezizomycotina</taxon>
        <taxon>Eurotiomycetes</taxon>
        <taxon>Eurotiomycetidae</taxon>
        <taxon>Eurotiales</taxon>
        <taxon>Aspergillaceae</taxon>
        <taxon>Penicillium</taxon>
    </lineage>
</organism>
<evidence type="ECO:0000256" key="3">
    <source>
        <dbReference type="ARBA" id="ARBA00022679"/>
    </source>
</evidence>
<dbReference type="GO" id="GO:0004674">
    <property type="term" value="F:protein serine/threonine kinase activity"/>
    <property type="evidence" value="ECO:0007669"/>
    <property type="project" value="UniProtKB-KW"/>
</dbReference>
<evidence type="ECO:0000256" key="2">
    <source>
        <dbReference type="ARBA" id="ARBA00022527"/>
    </source>
</evidence>
<dbReference type="PANTHER" id="PTHR24343">
    <property type="entry name" value="SERINE/THREONINE KINASE"/>
    <property type="match status" value="1"/>
</dbReference>
<dbReference type="GO" id="GO:0005829">
    <property type="term" value="C:cytosol"/>
    <property type="evidence" value="ECO:0007669"/>
    <property type="project" value="TreeGrafter"/>
</dbReference>
<dbReference type="Proteomes" id="UP000191342">
    <property type="component" value="Unassembled WGS sequence"/>
</dbReference>
<dbReference type="AlphaFoldDB" id="A0A1V6U3V7"/>
<evidence type="ECO:0000259" key="10">
    <source>
        <dbReference type="PROSITE" id="PS50011"/>
    </source>
</evidence>
<keyword evidence="6" id="KW-0067">ATP-binding</keyword>
<dbReference type="STRING" id="254877.A0A1V6U3V7"/>
<evidence type="ECO:0000256" key="1">
    <source>
        <dbReference type="ARBA" id="ARBA00012513"/>
    </source>
</evidence>
<evidence type="ECO:0000256" key="5">
    <source>
        <dbReference type="ARBA" id="ARBA00022777"/>
    </source>
</evidence>
<keyword evidence="5" id="KW-0418">Kinase</keyword>
<comment type="catalytic activity">
    <reaction evidence="8">
        <text>L-seryl-[protein] + ATP = O-phospho-L-seryl-[protein] + ADP + H(+)</text>
        <dbReference type="Rhea" id="RHEA:17989"/>
        <dbReference type="Rhea" id="RHEA-COMP:9863"/>
        <dbReference type="Rhea" id="RHEA-COMP:11604"/>
        <dbReference type="ChEBI" id="CHEBI:15378"/>
        <dbReference type="ChEBI" id="CHEBI:29999"/>
        <dbReference type="ChEBI" id="CHEBI:30616"/>
        <dbReference type="ChEBI" id="CHEBI:83421"/>
        <dbReference type="ChEBI" id="CHEBI:456216"/>
        <dbReference type="EC" id="2.7.11.1"/>
    </reaction>
</comment>
<dbReference type="GO" id="GO:0030003">
    <property type="term" value="P:intracellular monoatomic cation homeostasis"/>
    <property type="evidence" value="ECO:0007669"/>
    <property type="project" value="TreeGrafter"/>
</dbReference>
<keyword evidence="2" id="KW-0723">Serine/threonine-protein kinase</keyword>
<feature type="region of interest" description="Disordered" evidence="9">
    <location>
        <begin position="48"/>
        <end position="74"/>
    </location>
</feature>
<evidence type="ECO:0000313" key="12">
    <source>
        <dbReference type="Proteomes" id="UP000191342"/>
    </source>
</evidence>
<protein>
    <recommendedName>
        <fullName evidence="1">non-specific serine/threonine protein kinase</fullName>
        <ecNumber evidence="1">2.7.11.1</ecNumber>
    </recommendedName>
</protein>
<evidence type="ECO:0000256" key="4">
    <source>
        <dbReference type="ARBA" id="ARBA00022741"/>
    </source>
</evidence>
<dbReference type="EMBL" id="MLQL01000001">
    <property type="protein sequence ID" value="OQE32789.1"/>
    <property type="molecule type" value="Genomic_DNA"/>
</dbReference>
<keyword evidence="4" id="KW-0547">Nucleotide-binding</keyword>
<reference evidence="12" key="1">
    <citation type="journal article" date="2017" name="Nat. Microbiol.">
        <title>Global analysis of biosynthetic gene clusters reveals vast potential of secondary metabolite production in Penicillium species.</title>
        <authorList>
            <person name="Nielsen J.C."/>
            <person name="Grijseels S."/>
            <person name="Prigent S."/>
            <person name="Ji B."/>
            <person name="Dainat J."/>
            <person name="Nielsen K.F."/>
            <person name="Frisvad J.C."/>
            <person name="Workman M."/>
            <person name="Nielsen J."/>
        </authorList>
    </citation>
    <scope>NUCLEOTIDE SEQUENCE [LARGE SCALE GENOMIC DNA]</scope>
    <source>
        <strain evidence="12">IBT 14082</strain>
    </source>
</reference>
<dbReference type="EC" id="2.7.11.1" evidence="1"/>
<dbReference type="OrthoDB" id="4062651at2759"/>
<evidence type="ECO:0000256" key="9">
    <source>
        <dbReference type="SAM" id="MobiDB-lite"/>
    </source>
</evidence>
<dbReference type="InterPro" id="IPR000719">
    <property type="entry name" value="Prot_kinase_dom"/>
</dbReference>
<dbReference type="Pfam" id="PF00069">
    <property type="entry name" value="Pkinase"/>
    <property type="match status" value="1"/>
</dbReference>
<feature type="compositionally biased region" description="Low complexity" evidence="9">
    <location>
        <begin position="54"/>
        <end position="72"/>
    </location>
</feature>
<dbReference type="GO" id="GO:0005524">
    <property type="term" value="F:ATP binding"/>
    <property type="evidence" value="ECO:0007669"/>
    <property type="project" value="UniProtKB-KW"/>
</dbReference>
<proteinExistence type="predicted"/>
<comment type="caution">
    <text evidence="11">The sequence shown here is derived from an EMBL/GenBank/DDBJ whole genome shotgun (WGS) entry which is preliminary data.</text>
</comment>
<dbReference type="InterPro" id="IPR011009">
    <property type="entry name" value="Kinase-like_dom_sf"/>
</dbReference>
<dbReference type="PROSITE" id="PS50011">
    <property type="entry name" value="PROTEIN_KINASE_DOM"/>
    <property type="match status" value="1"/>
</dbReference>
<comment type="catalytic activity">
    <reaction evidence="7">
        <text>L-threonyl-[protein] + ATP = O-phospho-L-threonyl-[protein] + ADP + H(+)</text>
        <dbReference type="Rhea" id="RHEA:46608"/>
        <dbReference type="Rhea" id="RHEA-COMP:11060"/>
        <dbReference type="Rhea" id="RHEA-COMP:11605"/>
        <dbReference type="ChEBI" id="CHEBI:15378"/>
        <dbReference type="ChEBI" id="CHEBI:30013"/>
        <dbReference type="ChEBI" id="CHEBI:30616"/>
        <dbReference type="ChEBI" id="CHEBI:61977"/>
        <dbReference type="ChEBI" id="CHEBI:456216"/>
        <dbReference type="EC" id="2.7.11.1"/>
    </reaction>
</comment>
<feature type="domain" description="Protein kinase" evidence="10">
    <location>
        <begin position="86"/>
        <end position="411"/>
    </location>
</feature>
<evidence type="ECO:0000313" key="11">
    <source>
        <dbReference type="EMBL" id="OQE32789.1"/>
    </source>
</evidence>